<evidence type="ECO:0000313" key="2">
    <source>
        <dbReference type="EMBL" id="TLQ04796.1"/>
    </source>
</evidence>
<evidence type="ECO:0000313" key="3">
    <source>
        <dbReference type="Proteomes" id="UP000305541"/>
    </source>
</evidence>
<reference evidence="2 3" key="1">
    <citation type="submission" date="2019-05" db="EMBL/GenBank/DDBJ databases">
        <title>The metagenome of a microbial culture collection derived from dairy environment covers the genomic content of the human microbiome.</title>
        <authorList>
            <person name="Roder T."/>
            <person name="Wuthrich D."/>
            <person name="Sattari Z."/>
            <person name="Von Ah U."/>
            <person name="Bar C."/>
            <person name="Ronchi F."/>
            <person name="Macpherson A.J."/>
            <person name="Ganal-Vonarburg S.C."/>
            <person name="Bruggmann R."/>
            <person name="Vergeres G."/>
        </authorList>
    </citation>
    <scope>NUCLEOTIDE SEQUENCE [LARGE SCALE GENOMIC DNA]</scope>
    <source>
        <strain evidence="2 3">FAM 18815</strain>
    </source>
</reference>
<gene>
    <name evidence="2" type="ORF">FEZ51_03930</name>
</gene>
<feature type="transmembrane region" description="Helical" evidence="1">
    <location>
        <begin position="155"/>
        <end position="177"/>
    </location>
</feature>
<dbReference type="EMBL" id="VBTH01000005">
    <property type="protein sequence ID" value="TLQ04796.1"/>
    <property type="molecule type" value="Genomic_DNA"/>
</dbReference>
<evidence type="ECO:0000256" key="1">
    <source>
        <dbReference type="SAM" id="Phobius"/>
    </source>
</evidence>
<feature type="transmembrane region" description="Helical" evidence="1">
    <location>
        <begin position="70"/>
        <end position="89"/>
    </location>
</feature>
<feature type="transmembrane region" description="Helical" evidence="1">
    <location>
        <begin position="124"/>
        <end position="143"/>
    </location>
</feature>
<sequence>MAWGTMLMPLIVMVGLDMINYDESGLSIVKLAVALALVTQVHVLSALFSAGVVLVFFIVGMIRNKQKIQLAYKTVIAGALYLILTFNVWGAMLEVFTSNSIITPFPVRDMSKETANLSIGKSSIYEVGLILSVVFLVQIIYIWQNRSKFSINNVVMTSIGAVFLLLSSNLIPWTLIGNKFVNLQNMLQFPYRFMTMASVLLIATISVTLSKIDTNSKITWTIFTVGALLLSMQIYEGFNNSARVWFNNWPIATGTPVIKTSRFTANEFRRAMKSSDLSQGLKLVTKGYPDYLPTNSKKEIFKSVDPYAEYSKEVIFNQKNFHKSVKGDKLTISWNSKKRENINVPVIVYSRSSFKLNGKKMNHAVMKLSKIGVPTVKSRIGKNTIFLTYRSALINKMTVSFVLLVWILCIILIIFRL</sequence>
<organism evidence="2 3">
    <name type="scientific">Pediococcus stilesii</name>
    <dbReference type="NCBI Taxonomy" id="331679"/>
    <lineage>
        <taxon>Bacteria</taxon>
        <taxon>Bacillati</taxon>
        <taxon>Bacillota</taxon>
        <taxon>Bacilli</taxon>
        <taxon>Lactobacillales</taxon>
        <taxon>Lactobacillaceae</taxon>
        <taxon>Pediococcus</taxon>
    </lineage>
</organism>
<comment type="caution">
    <text evidence="2">The sequence shown here is derived from an EMBL/GenBank/DDBJ whole genome shotgun (WGS) entry which is preliminary data.</text>
</comment>
<name>A0A5R9BVR6_9LACO</name>
<protein>
    <submittedName>
        <fullName evidence="2">Uncharacterized protein</fullName>
    </submittedName>
</protein>
<feature type="transmembrane region" description="Helical" evidence="1">
    <location>
        <begin position="31"/>
        <end position="58"/>
    </location>
</feature>
<dbReference type="Proteomes" id="UP000305541">
    <property type="component" value="Unassembled WGS sequence"/>
</dbReference>
<accession>A0A5R9BVR6</accession>
<feature type="transmembrane region" description="Helical" evidence="1">
    <location>
        <begin position="189"/>
        <end position="209"/>
    </location>
</feature>
<keyword evidence="1" id="KW-0472">Membrane</keyword>
<dbReference type="AlphaFoldDB" id="A0A5R9BVR6"/>
<feature type="transmembrane region" description="Helical" evidence="1">
    <location>
        <begin position="397"/>
        <end position="415"/>
    </location>
</feature>
<keyword evidence="1" id="KW-1133">Transmembrane helix</keyword>
<proteinExistence type="predicted"/>
<keyword evidence="1" id="KW-0812">Transmembrane</keyword>